<keyword evidence="2" id="KW-0732">Signal</keyword>
<evidence type="ECO:0000256" key="1">
    <source>
        <dbReference type="SAM" id="Phobius"/>
    </source>
</evidence>
<proteinExistence type="predicted"/>
<keyword evidence="1" id="KW-0812">Transmembrane</keyword>
<keyword evidence="5" id="KW-1185">Reference proteome</keyword>
<dbReference type="EMBL" id="UETC01000003">
    <property type="protein sequence ID" value="SSA44184.1"/>
    <property type="molecule type" value="Genomic_DNA"/>
</dbReference>
<feature type="signal peptide" evidence="2">
    <location>
        <begin position="1"/>
        <end position="22"/>
    </location>
</feature>
<evidence type="ECO:0000313" key="4">
    <source>
        <dbReference type="EMBL" id="SSA44184.1"/>
    </source>
</evidence>
<evidence type="ECO:0000313" key="6">
    <source>
        <dbReference type="Proteomes" id="UP000251571"/>
    </source>
</evidence>
<evidence type="ECO:0000313" key="3">
    <source>
        <dbReference type="EMBL" id="PWJ20197.1"/>
    </source>
</evidence>
<gene>
    <name evidence="3" type="ORF">BCF38_10312</name>
    <name evidence="4" type="ORF">SAMN05421539_10312</name>
</gene>
<evidence type="ECO:0000256" key="2">
    <source>
        <dbReference type="SAM" id="SignalP"/>
    </source>
</evidence>
<dbReference type="Proteomes" id="UP000245839">
    <property type="component" value="Unassembled WGS sequence"/>
</dbReference>
<sequence>MMSRIAGAAVLAVSLLPSAAAASVVDFTGAVTAFTAPTGYSGTLTTGDLFGGTLSFDETDPLCPDACLVTSAALTIGSGLSITIPTDPVTISFDTTTAPGLNGTFSFGDVDGLTNLTVSFGLNAGGAGTFVFDADEGIGFASGTFSIAAIPLPASVLLLLAGAGALAALRRRPS</sequence>
<dbReference type="AlphaFoldDB" id="A0A2Y9AI94"/>
<accession>A0A2Y9AI94</accession>
<keyword evidence="1" id="KW-0472">Membrane</keyword>
<name>A0A2Y9AI94_9RHOB</name>
<feature type="chain" id="PRO_5036058910" evidence="2">
    <location>
        <begin position="23"/>
        <end position="174"/>
    </location>
</feature>
<dbReference type="Proteomes" id="UP000251571">
    <property type="component" value="Unassembled WGS sequence"/>
</dbReference>
<dbReference type="EMBL" id="QGDJ01000003">
    <property type="protein sequence ID" value="PWJ20197.1"/>
    <property type="molecule type" value="Genomic_DNA"/>
</dbReference>
<protein>
    <submittedName>
        <fullName evidence="3">Putative secreted protein</fullName>
    </submittedName>
    <submittedName>
        <fullName evidence="4">VPLPA-CTERM protein sorting domain-containing protein</fullName>
    </submittedName>
</protein>
<evidence type="ECO:0000313" key="5">
    <source>
        <dbReference type="Proteomes" id="UP000245839"/>
    </source>
</evidence>
<dbReference type="NCBIfam" id="TIGR03370">
    <property type="entry name" value="VPLPA-CTERM"/>
    <property type="match status" value="1"/>
</dbReference>
<dbReference type="InterPro" id="IPR022472">
    <property type="entry name" value="VPLPA-CTERM"/>
</dbReference>
<reference evidence="3 5" key="2">
    <citation type="submission" date="2018-03" db="EMBL/GenBank/DDBJ databases">
        <title>Genomic Encyclopedia of Archaeal and Bacterial Type Strains, Phase II (KMG-II): from individual species to whole genera.</title>
        <authorList>
            <person name="Goeker M."/>
        </authorList>
    </citation>
    <scope>NUCLEOTIDE SEQUENCE [LARGE SCALE GENOMIC DNA]</scope>
    <source>
        <strain evidence="3 5">DSM 25227</strain>
    </source>
</reference>
<feature type="transmembrane region" description="Helical" evidence="1">
    <location>
        <begin position="150"/>
        <end position="169"/>
    </location>
</feature>
<reference evidence="4 6" key="1">
    <citation type="submission" date="2016-10" db="EMBL/GenBank/DDBJ databases">
        <authorList>
            <person name="Cai Z."/>
        </authorList>
    </citation>
    <scope>NUCLEOTIDE SEQUENCE [LARGE SCALE GENOMIC DNA]</scope>
    <source>
        <strain evidence="4 6">DSM 25227</strain>
    </source>
</reference>
<organism evidence="4 6">
    <name type="scientific">Jannaschia seohaensis</name>
    <dbReference type="NCBI Taxonomy" id="475081"/>
    <lineage>
        <taxon>Bacteria</taxon>
        <taxon>Pseudomonadati</taxon>
        <taxon>Pseudomonadota</taxon>
        <taxon>Alphaproteobacteria</taxon>
        <taxon>Rhodobacterales</taxon>
        <taxon>Roseobacteraceae</taxon>
        <taxon>Jannaschia</taxon>
    </lineage>
</organism>
<dbReference type="RefSeq" id="WP_245947344.1">
    <property type="nucleotide sequence ID" value="NZ_QGDJ01000003.1"/>
</dbReference>
<keyword evidence="1" id="KW-1133">Transmembrane helix</keyword>